<dbReference type="EMBL" id="VJMJ01000077">
    <property type="protein sequence ID" value="KAF0738307.1"/>
    <property type="molecule type" value="Genomic_DNA"/>
</dbReference>
<dbReference type="InterPro" id="IPR043502">
    <property type="entry name" value="DNA/RNA_pol_sf"/>
</dbReference>
<feature type="compositionally biased region" description="Basic and acidic residues" evidence="1">
    <location>
        <begin position="48"/>
        <end position="60"/>
    </location>
</feature>
<evidence type="ECO:0000259" key="2">
    <source>
        <dbReference type="PROSITE" id="PS50878"/>
    </source>
</evidence>
<feature type="compositionally biased region" description="Acidic residues" evidence="1">
    <location>
        <begin position="32"/>
        <end position="41"/>
    </location>
</feature>
<accession>A0A6G0XDT0</accession>
<evidence type="ECO:0000256" key="1">
    <source>
        <dbReference type="SAM" id="MobiDB-lite"/>
    </source>
</evidence>
<feature type="region of interest" description="Disordered" evidence="1">
    <location>
        <begin position="1"/>
        <end position="68"/>
    </location>
</feature>
<dbReference type="CDD" id="cd01650">
    <property type="entry name" value="RT_nLTR_like"/>
    <property type="match status" value="1"/>
</dbReference>
<keyword evidence="4" id="KW-1185">Reference proteome</keyword>
<dbReference type="PROSITE" id="PS50878">
    <property type="entry name" value="RT_POL"/>
    <property type="match status" value="1"/>
</dbReference>
<dbReference type="AlphaFoldDB" id="A0A6G0XDT0"/>
<name>A0A6G0XDT0_9STRA</name>
<dbReference type="VEuPathDB" id="FungiDB:AeMF1_007164"/>
<organism evidence="3 4">
    <name type="scientific">Aphanomyces euteiches</name>
    <dbReference type="NCBI Taxonomy" id="100861"/>
    <lineage>
        <taxon>Eukaryota</taxon>
        <taxon>Sar</taxon>
        <taxon>Stramenopiles</taxon>
        <taxon>Oomycota</taxon>
        <taxon>Saprolegniomycetes</taxon>
        <taxon>Saprolegniales</taxon>
        <taxon>Verrucalvaceae</taxon>
        <taxon>Aphanomyces</taxon>
    </lineage>
</organism>
<sequence length="646" mass="71603">MTNPANNANTPPDADPQADKPAGQEPPQAETDSTDDDDVEASSEAVSFDERRRRASDRKSSSHPTANVWQHFAKQRQAAAKAAKLDIGYHRPTMEQLAPVLLLAERQPTVVQTERDRYTDAKAEQRQSSLDRGFDRHATLNESATAHFLRKPPALKVPITSALKHGVITTNPEEVANIFTSHWRSIMVLPASTPSPDPALQEVVINHVSASLSTDQRRALDSPIRASELCAAIKTMRKNKSPGLDGWPVVFFQTAPEIFAAILCIVFEYQRKRHGCLLPHQRTSSITLLYKKGERTDPGNYRPIALMPVEVKILSRVLAYRLSAVADTLVHPSQAGFVKGRNLTDHIHLIQALQHKATRNNEEWYATFLDFAKAYDMVRWPFLFAVMSKMNIGPEFLDWVRLLYRNPEVHLLLNGAPGPTIRPNRGVKQGCPLSCLLFDLYLEPLGAMLRACPEAGIQIDDDTRLTGEFFADDSTLLSGSLESAEYQVDEIVGKFCAVSGAALNRTKCITLALNNNEEPIGRASTPSITLAASGQPIRFLGAYVGHRLPPNYHAQQINDKYLAAFAQWHSRARTIQGRRTLASSLILGLVWHVTAVTPIPAAMIETWQRILNNYIAGGKTAVDPKYRLPINSSWMCDKVLGLGIPT</sequence>
<dbReference type="Pfam" id="PF00078">
    <property type="entry name" value="RVT_1"/>
    <property type="match status" value="1"/>
</dbReference>
<protein>
    <recommendedName>
        <fullName evidence="2">Reverse transcriptase domain-containing protein</fullName>
    </recommendedName>
</protein>
<evidence type="ECO:0000313" key="4">
    <source>
        <dbReference type="Proteomes" id="UP000481153"/>
    </source>
</evidence>
<dbReference type="InterPro" id="IPR000477">
    <property type="entry name" value="RT_dom"/>
</dbReference>
<proteinExistence type="predicted"/>
<dbReference type="SUPFAM" id="SSF56672">
    <property type="entry name" value="DNA/RNA polymerases"/>
    <property type="match status" value="1"/>
</dbReference>
<dbReference type="Proteomes" id="UP000481153">
    <property type="component" value="Unassembled WGS sequence"/>
</dbReference>
<evidence type="ECO:0000313" key="3">
    <source>
        <dbReference type="EMBL" id="KAF0738307.1"/>
    </source>
</evidence>
<dbReference type="PANTHER" id="PTHR19446">
    <property type="entry name" value="REVERSE TRANSCRIPTASES"/>
    <property type="match status" value="1"/>
</dbReference>
<feature type="domain" description="Reverse transcriptase" evidence="2">
    <location>
        <begin position="270"/>
        <end position="544"/>
    </location>
</feature>
<gene>
    <name evidence="3" type="ORF">Ae201684_005865</name>
</gene>
<feature type="compositionally biased region" description="Low complexity" evidence="1">
    <location>
        <begin position="1"/>
        <end position="12"/>
    </location>
</feature>
<dbReference type="VEuPathDB" id="FungiDB:AeMF1_004234"/>
<dbReference type="VEuPathDB" id="FungiDB:AeMF1_011171"/>
<reference evidence="3 4" key="1">
    <citation type="submission" date="2019-07" db="EMBL/GenBank/DDBJ databases">
        <title>Genomics analysis of Aphanomyces spp. identifies a new class of oomycete effector associated with host adaptation.</title>
        <authorList>
            <person name="Gaulin E."/>
        </authorList>
    </citation>
    <scope>NUCLEOTIDE SEQUENCE [LARGE SCALE GENOMIC DNA]</scope>
    <source>
        <strain evidence="3 4">ATCC 201684</strain>
    </source>
</reference>
<comment type="caution">
    <text evidence="3">The sequence shown here is derived from an EMBL/GenBank/DDBJ whole genome shotgun (WGS) entry which is preliminary data.</text>
</comment>